<dbReference type="InterPro" id="IPR043917">
    <property type="entry name" value="DUF5753"/>
</dbReference>
<protein>
    <recommendedName>
        <fullName evidence="1">DUF5753 domain-containing protein</fullName>
    </recommendedName>
</protein>
<evidence type="ECO:0000313" key="2">
    <source>
        <dbReference type="EMBL" id="GGP17422.1"/>
    </source>
</evidence>
<feature type="domain" description="DUF5753" evidence="1">
    <location>
        <begin position="1"/>
        <end position="92"/>
    </location>
</feature>
<evidence type="ECO:0000313" key="3">
    <source>
        <dbReference type="Proteomes" id="UP000660745"/>
    </source>
</evidence>
<evidence type="ECO:0000259" key="1">
    <source>
        <dbReference type="Pfam" id="PF19054"/>
    </source>
</evidence>
<reference evidence="2" key="2">
    <citation type="submission" date="2020-09" db="EMBL/GenBank/DDBJ databases">
        <authorList>
            <person name="Sun Q."/>
            <person name="Zhou Y."/>
        </authorList>
    </citation>
    <scope>NUCLEOTIDE SEQUENCE</scope>
    <source>
        <strain evidence="2">CGMCC 4.7430</strain>
    </source>
</reference>
<name>A0A918EBH6_9ACTN</name>
<reference evidence="2" key="1">
    <citation type="journal article" date="2014" name="Int. J. Syst. Evol. Microbiol.">
        <title>Complete genome sequence of Corynebacterium casei LMG S-19264T (=DSM 44701T), isolated from a smear-ripened cheese.</title>
        <authorList>
            <consortium name="US DOE Joint Genome Institute (JGI-PGF)"/>
            <person name="Walter F."/>
            <person name="Albersmeier A."/>
            <person name="Kalinowski J."/>
            <person name="Ruckert C."/>
        </authorList>
    </citation>
    <scope>NUCLEOTIDE SEQUENCE</scope>
    <source>
        <strain evidence="2">CGMCC 4.7430</strain>
    </source>
</reference>
<comment type="caution">
    <text evidence="2">The sequence shown here is derived from an EMBL/GenBank/DDBJ whole genome shotgun (WGS) entry which is preliminary data.</text>
</comment>
<dbReference type="AlphaFoldDB" id="A0A918EBH6"/>
<keyword evidence="3" id="KW-1185">Reference proteome</keyword>
<organism evidence="2 3">
    <name type="scientific">Nonomuraea glycinis</name>
    <dbReference type="NCBI Taxonomy" id="2047744"/>
    <lineage>
        <taxon>Bacteria</taxon>
        <taxon>Bacillati</taxon>
        <taxon>Actinomycetota</taxon>
        <taxon>Actinomycetes</taxon>
        <taxon>Streptosporangiales</taxon>
        <taxon>Streptosporangiaceae</taxon>
        <taxon>Nonomuraea</taxon>
    </lineage>
</organism>
<sequence>MLIDAGVLRRKVGGVELMRDQLHYLLEVVQVPTVSLQVVSQDCLTGLMGAFTIAELPGGQPDAIHAESSAEGQVTTDLDTVTAMWNRYEAIRLLP</sequence>
<dbReference type="Proteomes" id="UP000660745">
    <property type="component" value="Unassembled WGS sequence"/>
</dbReference>
<dbReference type="EMBL" id="BMNK01000024">
    <property type="protein sequence ID" value="GGP17422.1"/>
    <property type="molecule type" value="Genomic_DNA"/>
</dbReference>
<dbReference type="Pfam" id="PF19054">
    <property type="entry name" value="DUF5753"/>
    <property type="match status" value="1"/>
</dbReference>
<accession>A0A918EBH6</accession>
<gene>
    <name evidence="2" type="ORF">GCM10012278_85510</name>
</gene>
<proteinExistence type="predicted"/>